<dbReference type="Pfam" id="PF17316">
    <property type="entry name" value="Perilipin_2"/>
    <property type="match status" value="1"/>
</dbReference>
<organism evidence="2 3">
    <name type="scientific">Pseudopithomyces chartarum</name>
    <dbReference type="NCBI Taxonomy" id="1892770"/>
    <lineage>
        <taxon>Eukaryota</taxon>
        <taxon>Fungi</taxon>
        <taxon>Dikarya</taxon>
        <taxon>Ascomycota</taxon>
        <taxon>Pezizomycotina</taxon>
        <taxon>Dothideomycetes</taxon>
        <taxon>Pleosporomycetidae</taxon>
        <taxon>Pleosporales</taxon>
        <taxon>Massarineae</taxon>
        <taxon>Didymosphaeriaceae</taxon>
        <taxon>Pseudopithomyces</taxon>
    </lineage>
</organism>
<dbReference type="AlphaFoldDB" id="A0AAN6LXE3"/>
<dbReference type="Proteomes" id="UP001280581">
    <property type="component" value="Unassembled WGS sequence"/>
</dbReference>
<comment type="caution">
    <text evidence="2">The sequence shown here is derived from an EMBL/GenBank/DDBJ whole genome shotgun (WGS) entry which is preliminary data.</text>
</comment>
<evidence type="ECO:0000256" key="1">
    <source>
        <dbReference type="SAM" id="MobiDB-lite"/>
    </source>
</evidence>
<evidence type="ECO:0000313" key="3">
    <source>
        <dbReference type="Proteomes" id="UP001280581"/>
    </source>
</evidence>
<feature type="region of interest" description="Disordered" evidence="1">
    <location>
        <begin position="1"/>
        <end position="25"/>
    </location>
</feature>
<name>A0AAN6LXE3_9PLEO</name>
<sequence>MPHAEKDTVNGEVTTPLTNGEKPQSKVLSHLQTYPVVHDSLEFYKSHPYGAKSLSFAHNTYNSFIAPLHPYLQTPYSYLSPYLSRADELGDASLSKVDTRFPIVKEDTSKLRETVGQYVGLPLQLAGKGREYILGTWQNEYSKTKGNDGSVVKNVRALISTELKIGMDGYAFLVEYWQKGEKKASNKVNEVKQ</sequence>
<reference evidence="2 3" key="1">
    <citation type="submission" date="2021-02" db="EMBL/GenBank/DDBJ databases">
        <title>Genome assembly of Pseudopithomyces chartarum.</title>
        <authorList>
            <person name="Jauregui R."/>
            <person name="Singh J."/>
            <person name="Voisey C."/>
        </authorList>
    </citation>
    <scope>NUCLEOTIDE SEQUENCE [LARGE SCALE GENOMIC DNA]</scope>
    <source>
        <strain evidence="2 3">AGR01</strain>
    </source>
</reference>
<feature type="compositionally biased region" description="Polar residues" evidence="1">
    <location>
        <begin position="11"/>
        <end position="25"/>
    </location>
</feature>
<proteinExistence type="predicted"/>
<evidence type="ECO:0000313" key="2">
    <source>
        <dbReference type="EMBL" id="KAK3207882.1"/>
    </source>
</evidence>
<evidence type="ECO:0008006" key="4">
    <source>
        <dbReference type="Google" id="ProtNLM"/>
    </source>
</evidence>
<dbReference type="EMBL" id="WVTA01000008">
    <property type="protein sequence ID" value="KAK3207882.1"/>
    <property type="molecule type" value="Genomic_DNA"/>
</dbReference>
<accession>A0AAN6LXE3</accession>
<protein>
    <recommendedName>
        <fullName evidence="4">CAP20-like protein</fullName>
    </recommendedName>
</protein>
<keyword evidence="3" id="KW-1185">Reference proteome</keyword>
<gene>
    <name evidence="2" type="ORF">GRF29_96g714427</name>
</gene>